<dbReference type="CDD" id="cd00063">
    <property type="entry name" value="FN3"/>
    <property type="match status" value="2"/>
</dbReference>
<feature type="region of interest" description="Disordered" evidence="13">
    <location>
        <begin position="1"/>
        <end position="197"/>
    </location>
</feature>
<evidence type="ECO:0000256" key="3">
    <source>
        <dbReference type="ARBA" id="ARBA00004556"/>
    </source>
</evidence>
<evidence type="ECO:0000256" key="2">
    <source>
        <dbReference type="ARBA" id="ARBA00004369"/>
    </source>
</evidence>
<feature type="compositionally biased region" description="Basic and acidic residues" evidence="13">
    <location>
        <begin position="48"/>
        <end position="63"/>
    </location>
</feature>
<feature type="region of interest" description="Disordered" evidence="13">
    <location>
        <begin position="2840"/>
        <end position="2871"/>
    </location>
</feature>
<feature type="region of interest" description="Disordered" evidence="13">
    <location>
        <begin position="1938"/>
        <end position="1957"/>
    </location>
</feature>
<feature type="region of interest" description="Disordered" evidence="13">
    <location>
        <begin position="1767"/>
        <end position="1829"/>
    </location>
</feature>
<feature type="domain" description="Fibronectin type-III" evidence="15">
    <location>
        <begin position="3530"/>
        <end position="3622"/>
    </location>
</feature>
<feature type="region of interest" description="Disordered" evidence="13">
    <location>
        <begin position="1262"/>
        <end position="1297"/>
    </location>
</feature>
<dbReference type="PANTHER" id="PTHR24099:SF7">
    <property type="entry name" value="CARDIOMYOPATHY-ASSOCIATED PROTEIN 5"/>
    <property type="match status" value="1"/>
</dbReference>
<dbReference type="GeneID" id="101703140"/>
<dbReference type="Pfam" id="PF00622">
    <property type="entry name" value="SPRY"/>
    <property type="match status" value="1"/>
</dbReference>
<feature type="region of interest" description="Disordered" evidence="13">
    <location>
        <begin position="1205"/>
        <end position="1244"/>
    </location>
</feature>
<feature type="region of interest" description="Disordered" evidence="13">
    <location>
        <begin position="1442"/>
        <end position="1509"/>
    </location>
</feature>
<keyword evidence="5" id="KW-0597">Phosphoprotein</keyword>
<feature type="compositionally biased region" description="Polar residues" evidence="13">
    <location>
        <begin position="444"/>
        <end position="454"/>
    </location>
</feature>
<feature type="compositionally biased region" description="Low complexity" evidence="13">
    <location>
        <begin position="518"/>
        <end position="529"/>
    </location>
</feature>
<feature type="compositionally biased region" description="Acidic residues" evidence="13">
    <location>
        <begin position="17"/>
        <end position="47"/>
    </location>
</feature>
<feature type="region of interest" description="Disordered" evidence="13">
    <location>
        <begin position="1980"/>
        <end position="2151"/>
    </location>
</feature>
<feature type="region of interest" description="Disordered" evidence="13">
    <location>
        <begin position="885"/>
        <end position="948"/>
    </location>
</feature>
<dbReference type="PANTHER" id="PTHR24099">
    <property type="entry name" value="E3 UBIQUITIN-PROTEIN LIGASE TRIM36-RELATED"/>
    <property type="match status" value="1"/>
</dbReference>
<dbReference type="RefSeq" id="XP_004870282.2">
    <property type="nucleotide sequence ID" value="XM_004870225.3"/>
</dbReference>
<feature type="region of interest" description="Disordered" evidence="13">
    <location>
        <begin position="511"/>
        <end position="530"/>
    </location>
</feature>
<name>A0AAX6Q9Q0_HETGA</name>
<feature type="compositionally biased region" description="Basic residues" evidence="13">
    <location>
        <begin position="131"/>
        <end position="154"/>
    </location>
</feature>
<feature type="compositionally biased region" description="Basic and acidic residues" evidence="13">
    <location>
        <begin position="2010"/>
        <end position="2027"/>
    </location>
</feature>
<feature type="region of interest" description="Disordered" evidence="13">
    <location>
        <begin position="1039"/>
        <end position="1088"/>
    </location>
</feature>
<dbReference type="SUPFAM" id="SSF57845">
    <property type="entry name" value="B-box zinc-binding domain"/>
    <property type="match status" value="1"/>
</dbReference>
<evidence type="ECO:0000256" key="8">
    <source>
        <dbReference type="ARBA" id="ARBA00023054"/>
    </source>
</evidence>
<feature type="compositionally biased region" description="Polar residues" evidence="13">
    <location>
        <begin position="1767"/>
        <end position="1789"/>
    </location>
</feature>
<feature type="compositionally biased region" description="Polar residues" evidence="13">
    <location>
        <begin position="2032"/>
        <end position="2046"/>
    </location>
</feature>
<keyword evidence="6" id="KW-0677">Repeat</keyword>
<keyword evidence="4" id="KW-0963">Cytoplasm</keyword>
<protein>
    <recommendedName>
        <fullName evidence="11">Cardiomyopathy-associated protein 5</fullName>
    </recommendedName>
    <alternativeName>
        <fullName evidence="12">Myospryn</fullName>
    </alternativeName>
</protein>
<dbReference type="InterPro" id="IPR036116">
    <property type="entry name" value="FN3_sf"/>
</dbReference>
<feature type="compositionally biased region" description="Polar residues" evidence="13">
    <location>
        <begin position="2937"/>
        <end position="2951"/>
    </location>
</feature>
<feature type="domain" description="Fibronectin type-III" evidence="15">
    <location>
        <begin position="3428"/>
        <end position="3529"/>
    </location>
</feature>
<feature type="compositionally biased region" description="Basic and acidic residues" evidence="13">
    <location>
        <begin position="2123"/>
        <end position="2141"/>
    </location>
</feature>
<dbReference type="Gene3D" id="3.30.160.60">
    <property type="entry name" value="Classic Zinc Finger"/>
    <property type="match status" value="1"/>
</dbReference>
<feature type="compositionally biased region" description="Polar residues" evidence="13">
    <location>
        <begin position="2482"/>
        <end position="2504"/>
    </location>
</feature>
<dbReference type="Proteomes" id="UP000694906">
    <property type="component" value="Unplaced"/>
</dbReference>
<dbReference type="InterPro" id="IPR013783">
    <property type="entry name" value="Ig-like_fold"/>
</dbReference>
<feature type="region of interest" description="Disordered" evidence="13">
    <location>
        <begin position="2928"/>
        <end position="2960"/>
    </location>
</feature>
<keyword evidence="16" id="KW-1185">Reference proteome</keyword>
<comment type="subcellular location">
    <subcellularLocation>
        <location evidence="10">Cytoplasm</location>
        <location evidence="10">Myofibril</location>
        <location evidence="10">Sarcomere</location>
        <location evidence="10">M line</location>
    </subcellularLocation>
    <subcellularLocation>
        <location evidence="3">Cytoplasm</location>
        <location evidence="3">Perinuclear region</location>
    </subcellularLocation>
    <subcellularLocation>
        <location evidence="1">Nucleus</location>
    </subcellularLocation>
    <subcellularLocation>
        <location evidence="2">Sarcoplasmic reticulum</location>
    </subcellularLocation>
</comment>
<dbReference type="SUPFAM" id="SSF49265">
    <property type="entry name" value="Fibronectin type III"/>
    <property type="match status" value="1"/>
</dbReference>
<dbReference type="SMART" id="SM00060">
    <property type="entry name" value="FN3"/>
    <property type="match status" value="2"/>
</dbReference>
<dbReference type="Pfam" id="PF00041">
    <property type="entry name" value="fn3"/>
    <property type="match status" value="1"/>
</dbReference>
<evidence type="ECO:0000256" key="1">
    <source>
        <dbReference type="ARBA" id="ARBA00004123"/>
    </source>
</evidence>
<evidence type="ECO:0000259" key="15">
    <source>
        <dbReference type="PROSITE" id="PS50853"/>
    </source>
</evidence>
<evidence type="ECO:0000313" key="16">
    <source>
        <dbReference type="Proteomes" id="UP000694906"/>
    </source>
</evidence>
<feature type="region of interest" description="Disordered" evidence="13">
    <location>
        <begin position="1313"/>
        <end position="1358"/>
    </location>
</feature>
<gene>
    <name evidence="17" type="primary">Cmya5</name>
</gene>
<evidence type="ECO:0000259" key="14">
    <source>
        <dbReference type="PROSITE" id="PS50188"/>
    </source>
</evidence>
<dbReference type="GO" id="GO:0048471">
    <property type="term" value="C:perinuclear region of cytoplasm"/>
    <property type="evidence" value="ECO:0007669"/>
    <property type="project" value="UniProtKB-SubCell"/>
</dbReference>
<feature type="compositionally biased region" description="Polar residues" evidence="13">
    <location>
        <begin position="85"/>
        <end position="107"/>
    </location>
</feature>
<evidence type="ECO:0000256" key="13">
    <source>
        <dbReference type="SAM" id="MobiDB-lite"/>
    </source>
</evidence>
<feature type="region of interest" description="Disordered" evidence="13">
    <location>
        <begin position="962"/>
        <end position="1009"/>
    </location>
</feature>
<dbReference type="InterPro" id="IPR003961">
    <property type="entry name" value="FN3_dom"/>
</dbReference>
<dbReference type="KEGG" id="hgl:101703140"/>
<feature type="compositionally biased region" description="Low complexity" evidence="13">
    <location>
        <begin position="894"/>
        <end position="908"/>
    </location>
</feature>
<feature type="compositionally biased region" description="Basic and acidic residues" evidence="13">
    <location>
        <begin position="2859"/>
        <end position="2871"/>
    </location>
</feature>
<keyword evidence="7" id="KW-0703">Sarcoplasmic reticulum</keyword>
<keyword evidence="9" id="KW-0539">Nucleus</keyword>
<feature type="domain" description="B30.2/SPRY" evidence="14">
    <location>
        <begin position="3604"/>
        <end position="3789"/>
    </location>
</feature>
<evidence type="ECO:0000256" key="4">
    <source>
        <dbReference type="ARBA" id="ARBA00022490"/>
    </source>
</evidence>
<dbReference type="FunFam" id="2.60.120.920:FF:000038">
    <property type="entry name" value="cardiomyopathy-associated protein 5"/>
    <property type="match status" value="1"/>
</dbReference>
<feature type="region of interest" description="Disordered" evidence="13">
    <location>
        <begin position="441"/>
        <end position="461"/>
    </location>
</feature>
<dbReference type="PROSITE" id="PS50188">
    <property type="entry name" value="B302_SPRY"/>
    <property type="match status" value="1"/>
</dbReference>
<feature type="region of interest" description="Disordered" evidence="13">
    <location>
        <begin position="474"/>
        <end position="506"/>
    </location>
</feature>
<feature type="compositionally biased region" description="Basic and acidic residues" evidence="13">
    <location>
        <begin position="2047"/>
        <end position="2057"/>
    </location>
</feature>
<dbReference type="PROSITE" id="PS50853">
    <property type="entry name" value="FN3"/>
    <property type="match status" value="2"/>
</dbReference>
<dbReference type="FunFam" id="3.30.160.60:FF:002044">
    <property type="entry name" value="Cardiomyopathy associated 5"/>
    <property type="match status" value="1"/>
</dbReference>
<feature type="compositionally biased region" description="Basic and acidic residues" evidence="13">
    <location>
        <begin position="608"/>
        <end position="617"/>
    </location>
</feature>
<feature type="region of interest" description="Disordered" evidence="13">
    <location>
        <begin position="1554"/>
        <end position="1581"/>
    </location>
</feature>
<evidence type="ECO:0000313" key="17">
    <source>
        <dbReference type="RefSeq" id="XP_004870282.2"/>
    </source>
</evidence>
<feature type="compositionally biased region" description="Basic and acidic residues" evidence="13">
    <location>
        <begin position="2346"/>
        <end position="2361"/>
    </location>
</feature>
<sequence length="3793" mass="420212">MATWYGHADGDPTAVWEVEDAMEEAAEESEAEGEETAAESGSESEPEPDTRLSDQDEEDKTRQECIMSDPAFSMVTVQREDSGITWETNSSRSSTPWTSEGSQTSGVCSLEGSSVNSPPGSVSFIVDEVKKVRKRTHKSKHGSPSLRRKGSRKRNSFESQDVPANKKDKSFISESQALNIEKENSSPGIYDKTRKKKTASNTPLITGAIYKEHKPLVLRPVYIGTVQYKIKMFNSVKEELIPLQFYGTLPKGYVIKEIHYRKGKDASISLEPDLENHDSNIVSKTSKLVTQSTEDDKLRELGPPWRGVLSKGSKSLSSLFGHENQKKIDVESSLKATSAAESIASHYLSNNAAEQEVLLRPPQSVQPGDEAKAHEIKASSLLLKASQTVFQETAKEESEAEVERAITLEMDSSVSSALLDEAMKEVMDFTDCTMSLEAEKDLSETVSPGLSPSTEEGLEPGKEELELTSLERMEPASECMAPTHSSVKGEKEEPRPEPPISLPEPLMFQEPEKEELEASPPIAAIPEPEGSNLEEEIIKLDYPESPLVSKQPFPPQLSPEMWEKEEPSPPLLTTVASDHVTLSEEREEIESVSTDSAFLSEHSVPQDLNHEREKQEVDPVSPSSAKAISECAVFSEEENEEFEPCSPAVASVSKCSLWPPTPEKPSEGLSQLFSAFPSENMVLSGDEASESGHYIPDSTSSEYSVPSHEAQESLKKTIDHKSPLKSKDVSEPVILSEEKDPESQDPAVASVSERSLSPPLIGKTPESQRPLPSAAILQHMVLSEKEDLEGEHFTLNSKLTSKSEVPLNATQESQKIIDEVPQFKLKDIFQHTILSETETEDVGSCSPDVVPAPECSLPPHTTEMISEYQAPPHAGTLSEHVVLSEEETIETERYSPSSTSTSEFSVPPYAMPESQEEEIVQRSPLHLKGASSPMNLSEQEDIGPFSPDSAFVSEFSFSPYSTQETEKREFECGSPVCLTSPSEHPVLSDEDTEDGGLFSPDSASQVSVPPYRIPETEINESEPDSLLPARSVSGFSYFSEADEEETGSTAATPIPEYFDSSEKQKAEPFPIMSTPEASSLPSSVDEADNAETRLDVQTFSTSVSEYLILAQQQKTEASLEPEPEDLIPPYLTNRTEQEEIKAKSSAATTHAASNVQSSLAKEETKPISPASQYSVLLDSVYATKKEQEPKASLILKAADEQMALSEVRKEETVPDSQEATAHVSQDQKLEPQTPNVPGSGIKNSVLPELVSEPKKDVNLNLAPTVPSELEQSTLSKNEPKVVKAYSPPKERSISGPEVLSAVKTEVEHVSKITRGLHSTSSGVEKEVEHGPPAPTFSALSEEIKKEMEPSSSTTTPVTKCDSILTKLVKDIPMDSFPAKLLKDIPINSSPATPVEEHPGPTKAGEGELGSDFPVLLKPVDEHSILIEEEKVVITSASSSIKASLSKGLAPSEVEEETKMDSPPSVCSTSDHSILSKVDTEEVKPGLPVDKVSSPQHSAVSEGAKGEDKQGLSFSVALDSTHLVSSQDTASEVSRPEPVLSLSLESGIEKEETRLVLSHTVSPAPKHIVPGGKNEDMTSSSPKFENLVSEDLVPTLLTLGDGKNKQAGDITSPVHGDFLSGKQDLAMAELPLESEKKDKLHQLSKLPEFTGGLGRQSGPIDTEPVTCLITDTESSVLEKGLVELRSREKEKEENRELCVSAAEPSKIASFDLSAEQKKPEKLLYSDQAVNLSDVSSSFEDKPDLNIKQLPFMKENLPWEQSQSFITTEAEQLKSSSRSDPQIGQLQSAPSNEDHTYEIGKQVLSQAVKESHLPLQTPASTPDASGSHTETLSTETYSFEEIKLVQEPKPLVPIGNLERNTEKGQIHSFMESESFIPEKANIDFSSLSKESIWEEVKLPPETPTQKPVSGPSAGQMKLEITSFPVKASHFLVEAVEPALGSEKEARRSIPPLLEEKPREESKMVLTKIIDEATEGRKPVLEVKIPIQTKPIPSIQANEEPQPPETPEVTQQLHEKPKMTEQRLPEEKGKKGLSSFKSWMSSLLFGSSTSDDKVPEKEELSTQPSHSVEKAVTMIEPKGKSPADFNATKKPGDHSLPEVSSEDYGKNKTPDSSEKMSIDLITSADSEEHFGVQPDKKLVMEETKNVPSHVTESKRYQKPAIAPLSNWNISILKEELSGDQKEKSFSFDVVDKMSQQLKSDSFTFTSKNIMKESEKPEPIILPVEESKSSLIDFGEDRLKKEIPKPTSLKHSEEEVKLGPVSLTEDKDNLETRSYTLAEKNDLADKQEVVPPLELRENKKVVKSQMTHEYRLVELEESKVAARLEHIYPNEEHKERAKIIVCSEEENREEKEKQSQVFLEGKKQQENQPDSLNVARSMPEEPVISSLHSLGEIQPFLSIKTPSITEKPESVLSEAHLEIKERQVVESQPHPLEESKSFVKKTKTLCPVDLPYRDEIDKHPFPQEENMVLEKSSRYLAGDREEKGQLTLSQLSTGGSVATTKESTSRGSPSLIPGSTVDHPSDDTKSLEMPLYLLSSVKPQTLVPEVCPEVNIAKKQEIPWTELTPGHPTGQTIQTSEDHSSEMLKQSVLISKHPLENVEDAHINELSSAAGSNYAQFIISASKSKADEMTSAKEMFKEPEYAHAKKVESTVTGKPTDLSQDQKSAFSIISEGCEILNIHAPAFIPSVDEEESEQMKDTLEYLEDKTSFKTISLHDDSEAVVCHKMLQSKLEDSEGKVTSLKNEGKEAHVTKEKIAMDSDTGDLAFIQPTIPSEEDYFEKYTLIDYNISPDPEKQKAPWKLTMKEEISKEATEETLTFPESSQGSVLEQEYDLVKLDESFYGLEKDHSKLSQPEMQKSLVTQKSADRNASKSINRDVDSRSLGMPLFDLEEGVLSRTQIFPNTVKAVNPELLEEPPALPFLYKDLYEEAVGEKKKEGETASEGDSVNSEASFPSRNSDTDDGTGMYFEKYTLRDDILHDTSVTQKDQGQGLEEKPVGKSDSYQLIAAEGEIWRKSGIVLWEKSLEEQKVVYGEGEAIGHVETSNDTAEQKKAPITEEVRVVTQNISYAVPFQDSRHVLESVAEVSSQDNEAGNISQEVSQNVPTQVSFPEEEFVSGATNIPETPQEEPKILVPPEPSEERLRNSPVQDEYEFAESLNYEVVSQDTLSDEVYSESAPEVVLPQGKESVEHIRKCELLTEVEQNTSTDQNKLARGKTEQDQLSSELVTEKAQKEPKKSQIDTYCYTCKSPISTMDKVFGTHKDHEVSTLDTAICAVKVQLAEFLENLQEKSLRIEAFVSEIESFFNTIEENCTKNEKRLEEQNEEMMKKVLAQYDEKAQSFEEVKKKKMEFLHDQMVHFLQSMDTAKDTLEAIVREAEELDETVFLMSFEEINDRLLSAMASTASLEHMPAAFSLFEHYDDTSAGSDQMLKQVAVPQPPRLEPQEPNSATSTTIAVYWSMNKEDVIDSFQVYCMEEPQDDQEVNELVEEYRLTVKESYCIFEDLEPDRCYQVWVMAVNFTGCSLPSERAIFRTAPSTPVFRAEDCTVCWNVATIRWRPVNLETTESYTLEYCRQHSPEGEGLRSFSGIKGLQLKVNLQPNDNYFFYVRAINAFGTSEQSDAALISTRGTRFLLLRETAHPALQISSDGTVINFTERRRLTEIPSVLGEELPACGQHYWETTVTDCPAYRLGICSSSAVGARALGQGETSWYMHCSEPQRYMFFYSGIVSDVHVTERPARVGILLDYANQRLLFINAESGQLLFIVRHRFNEGVHPAFALEKPGKCTLHLGIEPPDSVRHK</sequence>
<feature type="region of interest" description="Disordered" evidence="13">
    <location>
        <begin position="2481"/>
        <end position="2520"/>
    </location>
</feature>
<dbReference type="InterPro" id="IPR003877">
    <property type="entry name" value="SPRY_dom"/>
</dbReference>
<feature type="region of interest" description="Disordered" evidence="13">
    <location>
        <begin position="1598"/>
        <end position="1617"/>
    </location>
</feature>
<evidence type="ECO:0000256" key="10">
    <source>
        <dbReference type="ARBA" id="ARBA00037833"/>
    </source>
</evidence>
<evidence type="ECO:0000256" key="5">
    <source>
        <dbReference type="ARBA" id="ARBA00022553"/>
    </source>
</evidence>
<feature type="compositionally biased region" description="Polar residues" evidence="13">
    <location>
        <begin position="2845"/>
        <end position="2858"/>
    </location>
</feature>
<feature type="region of interest" description="Disordered" evidence="13">
    <location>
        <begin position="545"/>
        <end position="626"/>
    </location>
</feature>
<dbReference type="CTD" id="202333"/>
<feature type="compositionally biased region" description="Basic and acidic residues" evidence="13">
    <location>
        <begin position="1939"/>
        <end position="1957"/>
    </location>
</feature>
<dbReference type="Gene3D" id="2.60.120.920">
    <property type="match status" value="1"/>
</dbReference>
<dbReference type="InterPro" id="IPR050617">
    <property type="entry name" value="E3_ligase_FN3/SPRY"/>
</dbReference>
<accession>A0AAX6Q9Q0</accession>
<feature type="compositionally biased region" description="Basic and acidic residues" evidence="13">
    <location>
        <begin position="709"/>
        <end position="742"/>
    </location>
</feature>
<evidence type="ECO:0000256" key="9">
    <source>
        <dbReference type="ARBA" id="ARBA00023242"/>
    </source>
</evidence>
<dbReference type="GO" id="GO:0031430">
    <property type="term" value="C:M band"/>
    <property type="evidence" value="ECO:0007669"/>
    <property type="project" value="UniProtKB-SubCell"/>
</dbReference>
<proteinExistence type="predicted"/>
<organism evidence="16 17">
    <name type="scientific">Heterocephalus glaber</name>
    <name type="common">Naked mole rat</name>
    <dbReference type="NCBI Taxonomy" id="10181"/>
    <lineage>
        <taxon>Eukaryota</taxon>
        <taxon>Metazoa</taxon>
        <taxon>Chordata</taxon>
        <taxon>Craniata</taxon>
        <taxon>Vertebrata</taxon>
        <taxon>Euteleostomi</taxon>
        <taxon>Mammalia</taxon>
        <taxon>Eutheria</taxon>
        <taxon>Euarchontoglires</taxon>
        <taxon>Glires</taxon>
        <taxon>Rodentia</taxon>
        <taxon>Hystricomorpha</taxon>
        <taxon>Bathyergidae</taxon>
        <taxon>Heterocephalus</taxon>
    </lineage>
</organism>
<feature type="compositionally biased region" description="Basic and acidic residues" evidence="13">
    <location>
        <begin position="487"/>
        <end position="496"/>
    </location>
</feature>
<feature type="region of interest" description="Disordered" evidence="13">
    <location>
        <begin position="3196"/>
        <end position="3225"/>
    </location>
</feature>
<evidence type="ECO:0000256" key="12">
    <source>
        <dbReference type="ARBA" id="ARBA00079016"/>
    </source>
</evidence>
<dbReference type="FunFam" id="2.60.40.10:FF:000985">
    <property type="entry name" value="Cardiomyopathy associated 5"/>
    <property type="match status" value="1"/>
</dbReference>
<dbReference type="GO" id="GO:0005634">
    <property type="term" value="C:nucleus"/>
    <property type="evidence" value="ECO:0007669"/>
    <property type="project" value="UniProtKB-SubCell"/>
</dbReference>
<feature type="compositionally biased region" description="Low complexity" evidence="13">
    <location>
        <begin position="112"/>
        <end position="123"/>
    </location>
</feature>
<dbReference type="InterPro" id="IPR001870">
    <property type="entry name" value="B30.2/SPRY"/>
</dbReference>
<feature type="compositionally biased region" description="Polar residues" evidence="13">
    <location>
        <begin position="1214"/>
        <end position="1236"/>
    </location>
</feature>
<evidence type="ECO:0000256" key="11">
    <source>
        <dbReference type="ARBA" id="ARBA00072756"/>
    </source>
</evidence>
<feature type="region of interest" description="Disordered" evidence="13">
    <location>
        <begin position="2346"/>
        <end position="2368"/>
    </location>
</feature>
<dbReference type="InterPro" id="IPR043136">
    <property type="entry name" value="B30.2/SPRY_sf"/>
</dbReference>
<dbReference type="GO" id="GO:0016529">
    <property type="term" value="C:sarcoplasmic reticulum"/>
    <property type="evidence" value="ECO:0007669"/>
    <property type="project" value="UniProtKB-SubCell"/>
</dbReference>
<keyword evidence="8" id="KW-0175">Coiled coil</keyword>
<feature type="region of interest" description="Disordered" evidence="13">
    <location>
        <begin position="1384"/>
        <end position="1409"/>
    </location>
</feature>
<reference evidence="17" key="1">
    <citation type="submission" date="2025-08" db="UniProtKB">
        <authorList>
            <consortium name="RefSeq"/>
        </authorList>
    </citation>
    <scope>IDENTIFICATION</scope>
</reference>
<evidence type="ECO:0000256" key="7">
    <source>
        <dbReference type="ARBA" id="ARBA00022951"/>
    </source>
</evidence>
<feature type="region of interest" description="Disordered" evidence="13">
    <location>
        <begin position="3114"/>
        <end position="3138"/>
    </location>
</feature>
<evidence type="ECO:0000256" key="6">
    <source>
        <dbReference type="ARBA" id="ARBA00022737"/>
    </source>
</evidence>
<feature type="compositionally biased region" description="Basic and acidic residues" evidence="13">
    <location>
        <begin position="2100"/>
        <end position="2114"/>
    </location>
</feature>
<dbReference type="Gene3D" id="2.60.40.10">
    <property type="entry name" value="Immunoglobulins"/>
    <property type="match status" value="2"/>
</dbReference>
<feature type="compositionally biased region" description="Polar residues" evidence="13">
    <location>
        <begin position="1815"/>
        <end position="1829"/>
    </location>
</feature>
<feature type="region of interest" description="Disordered" evidence="13">
    <location>
        <begin position="1113"/>
        <end position="1169"/>
    </location>
</feature>
<dbReference type="InterPro" id="IPR013320">
    <property type="entry name" value="ConA-like_dom_sf"/>
</dbReference>
<feature type="region of interest" description="Disordered" evidence="13">
    <location>
        <begin position="652"/>
        <end position="770"/>
    </location>
</feature>
<dbReference type="SUPFAM" id="SSF49899">
    <property type="entry name" value="Concanavalin A-like lectins/glucanases"/>
    <property type="match status" value="1"/>
</dbReference>
<feature type="compositionally biased region" description="Low complexity" evidence="13">
    <location>
        <begin position="1143"/>
        <end position="1153"/>
    </location>
</feature>